<dbReference type="Pfam" id="PF06743">
    <property type="entry name" value="FAST_1"/>
    <property type="match status" value="1"/>
</dbReference>
<keyword evidence="9" id="KW-1185">Reference proteome</keyword>
<keyword evidence="10 11" id="KW-0418">Kinase</keyword>
<dbReference type="PROSITE" id="PS51286">
    <property type="entry name" value="RAP"/>
    <property type="match status" value="1"/>
</dbReference>
<dbReference type="AlphaFoldDB" id="A0AA97L9F8"/>
<evidence type="ECO:0000256" key="1">
    <source>
        <dbReference type="ARBA" id="ARBA00004305"/>
    </source>
</evidence>
<evidence type="ECO:0000256" key="5">
    <source>
        <dbReference type="ARBA" id="ARBA00040471"/>
    </source>
</evidence>
<evidence type="ECO:0000256" key="3">
    <source>
        <dbReference type="ARBA" id="ARBA00023128"/>
    </source>
</evidence>
<dbReference type="KEGG" id="emc:129337523"/>
<comment type="subcellular location">
    <subcellularLocation>
        <location evidence="1">Mitochondrion matrix</location>
    </subcellularLocation>
</comment>
<evidence type="ECO:0000256" key="7">
    <source>
        <dbReference type="ARBA" id="ARBA00043220"/>
    </source>
</evidence>
<dbReference type="InterPro" id="IPR013579">
    <property type="entry name" value="FAST_2"/>
</dbReference>
<reference evidence="10 11" key="1">
    <citation type="submission" date="2025-04" db="UniProtKB">
        <authorList>
            <consortium name="RefSeq"/>
        </authorList>
    </citation>
    <scope>IDENTIFICATION</scope>
    <source>
        <tissue evidence="10 11">Blood</tissue>
    </source>
</reference>
<evidence type="ECO:0000256" key="4">
    <source>
        <dbReference type="ARBA" id="ARBA00038281"/>
    </source>
</evidence>
<dbReference type="Proteomes" id="UP001190640">
    <property type="component" value="Chromosome 11"/>
</dbReference>
<name>A0AA97L9F8_EUBMA</name>
<dbReference type="GO" id="GO:0000963">
    <property type="term" value="P:mitochondrial RNA processing"/>
    <property type="evidence" value="ECO:0007669"/>
    <property type="project" value="TreeGrafter"/>
</dbReference>
<dbReference type="PANTHER" id="PTHR21228">
    <property type="entry name" value="FAST LEU-RICH DOMAIN-CONTAINING"/>
    <property type="match status" value="1"/>
</dbReference>
<keyword evidence="3" id="KW-0496">Mitochondrion</keyword>
<dbReference type="InterPro" id="IPR010622">
    <property type="entry name" value="FAST_Leu-rich"/>
</dbReference>
<protein>
    <recommendedName>
        <fullName evidence="5">FAST kinase domain-containing protein 4</fullName>
    </recommendedName>
    <alternativeName>
        <fullName evidence="7">Protein TBRG4</fullName>
    </alternativeName>
    <alternativeName>
        <fullName evidence="6">Transforming growth factor beta regulator 4</fullName>
    </alternativeName>
</protein>
<gene>
    <name evidence="10 11 12" type="primary">TBRG4</name>
</gene>
<evidence type="ECO:0000259" key="8">
    <source>
        <dbReference type="PROSITE" id="PS51286"/>
    </source>
</evidence>
<dbReference type="RefSeq" id="XP_054847263.1">
    <property type="nucleotide sequence ID" value="XM_054991288.1"/>
</dbReference>
<evidence type="ECO:0000313" key="10">
    <source>
        <dbReference type="RefSeq" id="XP_054847262.1"/>
    </source>
</evidence>
<dbReference type="RefSeq" id="XP_054847262.1">
    <property type="nucleotide sequence ID" value="XM_054991287.1"/>
</dbReference>
<comment type="similarity">
    <text evidence="4">Belongs to the FAST kinase family.</text>
</comment>
<dbReference type="Pfam" id="PF08373">
    <property type="entry name" value="RAP"/>
    <property type="match status" value="1"/>
</dbReference>
<sequence length="630" mass="71540">MAAKLMQRCCRLFGVSSPLCIHTNTMCGRGKMVISRAPSQMPLALLHVPSFTRQTDKLSAQEQVYRTAYERDEMETLIDSASTTEDLLHFRALRPINANQAALIICRLSRLVVEKKLEPGSILVDARFQRLLQIVHSQPSQVWNAALVNLLRSLYLLGLEQNQLRSVEQEVWWRLRRLSLRQLVFLAEHLAHPGGCWLPRDLLSDLLKHLELRWTEIKDTRTVVVLMTKVGAFSSVLMDRLEDKGLELAEQFSSEDIRKIAMALALQNRRSIPLLRAISYHLVQKHFSLSTNVLLDLAFAYGKLNFHQTQVFQKIASDLHPHVAAMSHGDVVRCIKSFALLKWLNLPLFEAFAQYTVDKADRLNPVHLSNVVLAFARLNFQPSCGEAFFSAIHKHLDDALDTLDPYLLVDLVWSLCVLQQVKAAHLQKVLAPEFCARFLGSKSAKEQNYQIKLIHINSTARLECGSYGGPLLPQEALNIKKLQGERKETPLQSGLREVLQSVAGNEAKVHFKVDTVYGWQLDAEMVLNSINQPLPVADFDAPHLLQSEGSKPLPPGARRLAFLRWEFPNFSNRSKDLLGRFAMARRHLQVAGFLLVDVPYYEWLDLKSEWQKAACLRDKMNKAVAEDMAK</sequence>
<dbReference type="PANTHER" id="PTHR21228:SF59">
    <property type="entry name" value="FAST KINASE DOMAIN-CONTAINING PROTEIN 4"/>
    <property type="match status" value="1"/>
</dbReference>
<feature type="domain" description="RAP" evidence="8">
    <location>
        <begin position="560"/>
        <end position="618"/>
    </location>
</feature>
<dbReference type="SMART" id="SM00952">
    <property type="entry name" value="RAP"/>
    <property type="match status" value="1"/>
</dbReference>
<dbReference type="InterPro" id="IPR013584">
    <property type="entry name" value="RAP"/>
</dbReference>
<dbReference type="GO" id="GO:0003723">
    <property type="term" value="F:RNA binding"/>
    <property type="evidence" value="ECO:0007669"/>
    <property type="project" value="TreeGrafter"/>
</dbReference>
<dbReference type="CTD" id="9238"/>
<dbReference type="CDD" id="cd23739">
    <property type="entry name" value="TBRG4-like_N"/>
    <property type="match status" value="1"/>
</dbReference>
<evidence type="ECO:0000313" key="11">
    <source>
        <dbReference type="RefSeq" id="XP_054847263.1"/>
    </source>
</evidence>
<organism evidence="9 11">
    <name type="scientific">Eublepharis macularius</name>
    <name type="common">Leopard gecko</name>
    <name type="synonym">Cyrtodactylus macularius</name>
    <dbReference type="NCBI Taxonomy" id="481883"/>
    <lineage>
        <taxon>Eukaryota</taxon>
        <taxon>Metazoa</taxon>
        <taxon>Chordata</taxon>
        <taxon>Craniata</taxon>
        <taxon>Vertebrata</taxon>
        <taxon>Euteleostomi</taxon>
        <taxon>Lepidosauria</taxon>
        <taxon>Squamata</taxon>
        <taxon>Bifurcata</taxon>
        <taxon>Gekkota</taxon>
        <taxon>Eublepharidae</taxon>
        <taxon>Eublepharinae</taxon>
        <taxon>Eublepharis</taxon>
    </lineage>
</organism>
<evidence type="ECO:0000256" key="6">
    <source>
        <dbReference type="ARBA" id="ARBA00042265"/>
    </source>
</evidence>
<dbReference type="GO" id="GO:0005759">
    <property type="term" value="C:mitochondrial matrix"/>
    <property type="evidence" value="ECO:0007669"/>
    <property type="project" value="UniProtKB-SubCell"/>
</dbReference>
<evidence type="ECO:0000313" key="9">
    <source>
        <dbReference type="Proteomes" id="UP001190640"/>
    </source>
</evidence>
<dbReference type="RefSeq" id="XP_054847264.1">
    <property type="nucleotide sequence ID" value="XM_054991289.1"/>
</dbReference>
<keyword evidence="2" id="KW-0809">Transit peptide</keyword>
<dbReference type="GO" id="GO:0044528">
    <property type="term" value="P:regulation of mitochondrial mRNA stability"/>
    <property type="evidence" value="ECO:0007669"/>
    <property type="project" value="InterPro"/>
</dbReference>
<evidence type="ECO:0000256" key="2">
    <source>
        <dbReference type="ARBA" id="ARBA00022946"/>
    </source>
</evidence>
<keyword evidence="10 11" id="KW-0808">Transferase</keyword>
<dbReference type="GeneID" id="129337523"/>
<dbReference type="GO" id="GO:0016301">
    <property type="term" value="F:kinase activity"/>
    <property type="evidence" value="ECO:0007669"/>
    <property type="project" value="UniProtKB-KW"/>
</dbReference>
<dbReference type="Pfam" id="PF08368">
    <property type="entry name" value="FAST_2"/>
    <property type="match status" value="1"/>
</dbReference>
<proteinExistence type="inferred from homology"/>
<dbReference type="GO" id="GO:0035770">
    <property type="term" value="C:ribonucleoprotein granule"/>
    <property type="evidence" value="ECO:0007669"/>
    <property type="project" value="TreeGrafter"/>
</dbReference>
<accession>A0AA97L9F8</accession>
<evidence type="ECO:0000313" key="12">
    <source>
        <dbReference type="RefSeq" id="XP_054847264.1"/>
    </source>
</evidence>
<dbReference type="InterPro" id="IPR050870">
    <property type="entry name" value="FAST_kinase"/>
</dbReference>